<proteinExistence type="predicted"/>
<evidence type="ECO:0000313" key="3">
    <source>
        <dbReference type="EMBL" id="KAK9138227.1"/>
    </source>
</evidence>
<dbReference type="InterPro" id="IPR032675">
    <property type="entry name" value="LRR_dom_sf"/>
</dbReference>
<dbReference type="Gene3D" id="3.80.10.10">
    <property type="entry name" value="Ribonuclease Inhibitor"/>
    <property type="match status" value="1"/>
</dbReference>
<dbReference type="SUPFAM" id="SSF52047">
    <property type="entry name" value="RNI-like"/>
    <property type="match status" value="1"/>
</dbReference>
<evidence type="ECO:0000313" key="4">
    <source>
        <dbReference type="Proteomes" id="UP001417504"/>
    </source>
</evidence>
<dbReference type="Pfam" id="PF25019">
    <property type="entry name" value="LRR_R13L1-DRL21"/>
    <property type="match status" value="1"/>
</dbReference>
<accession>A0AAP0JSQ1</accession>
<keyword evidence="1" id="KW-0433">Leucine-rich repeat</keyword>
<protein>
    <recommendedName>
        <fullName evidence="2">R13L1/DRL21-like LRR repeat region domain-containing protein</fullName>
    </recommendedName>
</protein>
<dbReference type="AlphaFoldDB" id="A0AAP0JSQ1"/>
<sequence length="127" mass="14517">MVSLTELTVPHHRQHLTALRHLQIRQFDSLVALPEWLGNLSSLHSLTISSCMGLMHLPSKQQLQRLASLVSVSIWICPLLWDRLKPDAEERPKIPDDYRVSHGAFNTCCTISRMREGNEDDDMSESK</sequence>
<dbReference type="InterPro" id="IPR056789">
    <property type="entry name" value="LRR_R13L1-DRL21"/>
</dbReference>
<keyword evidence="4" id="KW-1185">Reference proteome</keyword>
<dbReference type="PANTHER" id="PTHR36766:SF40">
    <property type="entry name" value="DISEASE RESISTANCE PROTEIN RGA3"/>
    <property type="match status" value="1"/>
</dbReference>
<name>A0AAP0JSQ1_9MAGN</name>
<evidence type="ECO:0000256" key="1">
    <source>
        <dbReference type="ARBA" id="ARBA00022614"/>
    </source>
</evidence>
<comment type="caution">
    <text evidence="3">The sequence shown here is derived from an EMBL/GenBank/DDBJ whole genome shotgun (WGS) entry which is preliminary data.</text>
</comment>
<dbReference type="PANTHER" id="PTHR36766">
    <property type="entry name" value="PLANT BROAD-SPECTRUM MILDEW RESISTANCE PROTEIN RPW8"/>
    <property type="match status" value="1"/>
</dbReference>
<organism evidence="3 4">
    <name type="scientific">Stephania japonica</name>
    <dbReference type="NCBI Taxonomy" id="461633"/>
    <lineage>
        <taxon>Eukaryota</taxon>
        <taxon>Viridiplantae</taxon>
        <taxon>Streptophyta</taxon>
        <taxon>Embryophyta</taxon>
        <taxon>Tracheophyta</taxon>
        <taxon>Spermatophyta</taxon>
        <taxon>Magnoliopsida</taxon>
        <taxon>Ranunculales</taxon>
        <taxon>Menispermaceae</taxon>
        <taxon>Menispermoideae</taxon>
        <taxon>Cissampelideae</taxon>
        <taxon>Stephania</taxon>
    </lineage>
</organism>
<evidence type="ECO:0000259" key="2">
    <source>
        <dbReference type="Pfam" id="PF25019"/>
    </source>
</evidence>
<dbReference type="EMBL" id="JBBNAE010000003">
    <property type="protein sequence ID" value="KAK9138227.1"/>
    <property type="molecule type" value="Genomic_DNA"/>
</dbReference>
<feature type="domain" description="R13L1/DRL21-like LRR repeat region" evidence="2">
    <location>
        <begin position="17"/>
        <end position="70"/>
    </location>
</feature>
<gene>
    <name evidence="3" type="ORF">Sjap_008821</name>
</gene>
<dbReference type="Proteomes" id="UP001417504">
    <property type="component" value="Unassembled WGS sequence"/>
</dbReference>
<reference evidence="3 4" key="1">
    <citation type="submission" date="2024-01" db="EMBL/GenBank/DDBJ databases">
        <title>Genome assemblies of Stephania.</title>
        <authorList>
            <person name="Yang L."/>
        </authorList>
    </citation>
    <scope>NUCLEOTIDE SEQUENCE [LARGE SCALE GENOMIC DNA]</scope>
    <source>
        <strain evidence="3">QJT</strain>
        <tissue evidence="3">Leaf</tissue>
    </source>
</reference>